<gene>
    <name evidence="4" type="ORF">DFA_09344</name>
</gene>
<keyword evidence="5" id="KW-1185">Reference proteome</keyword>
<comment type="similarity">
    <text evidence="1">Belongs to the isochorismatase family.</text>
</comment>
<accession>F4Q7D2</accession>
<dbReference type="GeneID" id="14868172"/>
<dbReference type="SUPFAM" id="SSF52499">
    <property type="entry name" value="Isochorismatase-like hydrolases"/>
    <property type="match status" value="1"/>
</dbReference>
<proteinExistence type="inferred from homology"/>
<dbReference type="KEGG" id="dfa:DFA_09344"/>
<dbReference type="RefSeq" id="XP_004354698.1">
    <property type="nucleotide sequence ID" value="XM_004354646.1"/>
</dbReference>
<dbReference type="AlphaFoldDB" id="F4Q7D2"/>
<dbReference type="OMA" id="HYYDEFD"/>
<dbReference type="Proteomes" id="UP000007797">
    <property type="component" value="Unassembled WGS sequence"/>
</dbReference>
<evidence type="ECO:0000313" key="4">
    <source>
        <dbReference type="EMBL" id="EGG16314.1"/>
    </source>
</evidence>
<dbReference type="GO" id="GO:0016787">
    <property type="term" value="F:hydrolase activity"/>
    <property type="evidence" value="ECO:0007669"/>
    <property type="project" value="UniProtKB-KW"/>
</dbReference>
<dbReference type="OrthoDB" id="167809at2759"/>
<dbReference type="InterPro" id="IPR000868">
    <property type="entry name" value="Isochorismatase-like_dom"/>
</dbReference>
<dbReference type="Pfam" id="PF00857">
    <property type="entry name" value="Isochorismatase"/>
    <property type="match status" value="1"/>
</dbReference>
<sequence length="181" mass="19994">MKALIIVDMVNDLVSGVLANTEDANKIIPQIKKLVDHARANKDWLIVYANDAHHEEDREMQVWGKHAMEGTEGAQVIEELKPIGGEREIISPKRFYGAFDGTGLEEVMKSHGVTETVLVGQHTHCCVRHTAYGSFMRGYKIVVPSDGVCVFPGVDNQAALDYLKNIYLAEITTTDTIIAAN</sequence>
<dbReference type="PANTHER" id="PTHR43540">
    <property type="entry name" value="PEROXYUREIDOACRYLATE/UREIDOACRYLATE AMIDOHYDROLASE-RELATED"/>
    <property type="match status" value="1"/>
</dbReference>
<reference evidence="5" key="1">
    <citation type="journal article" date="2011" name="Genome Res.">
        <title>Phylogeny-wide analysis of social amoeba genomes highlights ancient origins for complex intercellular communication.</title>
        <authorList>
            <person name="Heidel A.J."/>
            <person name="Lawal H.M."/>
            <person name="Felder M."/>
            <person name="Schilde C."/>
            <person name="Helps N.R."/>
            <person name="Tunggal B."/>
            <person name="Rivero F."/>
            <person name="John U."/>
            <person name="Schleicher M."/>
            <person name="Eichinger L."/>
            <person name="Platzer M."/>
            <person name="Noegel A.A."/>
            <person name="Schaap P."/>
            <person name="Gloeckner G."/>
        </authorList>
    </citation>
    <scope>NUCLEOTIDE SEQUENCE [LARGE SCALE GENOMIC DNA]</scope>
    <source>
        <strain evidence="5">SH3</strain>
    </source>
</reference>
<evidence type="ECO:0000256" key="2">
    <source>
        <dbReference type="ARBA" id="ARBA00022801"/>
    </source>
</evidence>
<name>F4Q7D2_CACFS</name>
<feature type="domain" description="Isochorismatase-like" evidence="3">
    <location>
        <begin position="3"/>
        <end position="175"/>
    </location>
</feature>
<dbReference type="PANTHER" id="PTHR43540:SF6">
    <property type="entry name" value="ISOCHORISMATASE-LIKE DOMAIN-CONTAINING PROTEIN"/>
    <property type="match status" value="1"/>
</dbReference>
<organism evidence="4 5">
    <name type="scientific">Cavenderia fasciculata</name>
    <name type="common">Slime mold</name>
    <name type="synonym">Dictyostelium fasciculatum</name>
    <dbReference type="NCBI Taxonomy" id="261658"/>
    <lineage>
        <taxon>Eukaryota</taxon>
        <taxon>Amoebozoa</taxon>
        <taxon>Evosea</taxon>
        <taxon>Eumycetozoa</taxon>
        <taxon>Dictyostelia</taxon>
        <taxon>Acytosteliales</taxon>
        <taxon>Cavenderiaceae</taxon>
        <taxon>Cavenderia</taxon>
    </lineage>
</organism>
<dbReference type="CDD" id="cd00431">
    <property type="entry name" value="cysteine_hydrolases"/>
    <property type="match status" value="1"/>
</dbReference>
<evidence type="ECO:0000313" key="5">
    <source>
        <dbReference type="Proteomes" id="UP000007797"/>
    </source>
</evidence>
<dbReference type="EMBL" id="GL883024">
    <property type="protein sequence ID" value="EGG16314.1"/>
    <property type="molecule type" value="Genomic_DNA"/>
</dbReference>
<dbReference type="SMR" id="F4Q7D2"/>
<evidence type="ECO:0000259" key="3">
    <source>
        <dbReference type="Pfam" id="PF00857"/>
    </source>
</evidence>
<protein>
    <submittedName>
        <fullName evidence="4">Amidase</fullName>
    </submittedName>
</protein>
<dbReference type="Gene3D" id="3.40.50.850">
    <property type="entry name" value="Isochorismatase-like"/>
    <property type="match status" value="1"/>
</dbReference>
<dbReference type="STRING" id="1054147.F4Q7D2"/>
<dbReference type="InterPro" id="IPR036380">
    <property type="entry name" value="Isochorismatase-like_sf"/>
</dbReference>
<evidence type="ECO:0000256" key="1">
    <source>
        <dbReference type="ARBA" id="ARBA00006336"/>
    </source>
</evidence>
<keyword evidence="2" id="KW-0378">Hydrolase</keyword>
<dbReference type="InterPro" id="IPR050272">
    <property type="entry name" value="Isochorismatase-like_hydrls"/>
</dbReference>